<accession>A0ABY4H763</accession>
<reference evidence="4" key="1">
    <citation type="submission" date="2022-04" db="EMBL/GenBank/DDBJ databases">
        <title>Halobacillus sp. isolated from saltern.</title>
        <authorList>
            <person name="Won M."/>
            <person name="Lee C.-M."/>
            <person name="Woen H.-Y."/>
            <person name="Kwon S.-W."/>
        </authorList>
    </citation>
    <scope>NUCLEOTIDE SEQUENCE</scope>
    <source>
        <strain evidence="4">SSHM10-5</strain>
    </source>
</reference>
<sequence length="426" mass="49476">MDIGRRISIYRKRSNMTLQQVAGGNLSTAHLSKIENGYRRPGVHTLQLIAAAFDLPKEFFHHYEEEDEEVNHILAQLQLFIITHLEKAAPLIEAIDENYYEYLSNVHQEIYFLLLKCAYYCKSKMPMAATTLYDEYIDAYLHDYSIDALPVRIKNTYHYCQGIRFFQRSDFQNSLHHYKNFSLLKSPLPVKAALTYNRAVLSNALEDYQKAIDYCKEVRTYYESLNQTEDVSMILNLLGIIYLNQKKYDPAMDYLNQAEDQAEKDENRYLLGQILHNKGVVMRNSGQSEQACVYLERALKLKNLQGVSANKQITYHSLCKAYIEGGHLKQALNIYNTANSEVSLTSDHYYLLEAFLEYYKQTGDMKSYEKSLESCIDYFEHDADKEPLETLYQKLGHHLYHIGKYKRAADCYLAHIKSTSGHPNNG</sequence>
<evidence type="ECO:0000259" key="3">
    <source>
        <dbReference type="PROSITE" id="PS50943"/>
    </source>
</evidence>
<organism evidence="4 5">
    <name type="scientific">Halobacillus amylolyticus</name>
    <dbReference type="NCBI Taxonomy" id="2932259"/>
    <lineage>
        <taxon>Bacteria</taxon>
        <taxon>Bacillati</taxon>
        <taxon>Bacillota</taxon>
        <taxon>Bacilli</taxon>
        <taxon>Bacillales</taxon>
        <taxon>Bacillaceae</taxon>
        <taxon>Halobacillus</taxon>
    </lineage>
</organism>
<dbReference type="PANTHER" id="PTHR46797:SF1">
    <property type="entry name" value="METHYLPHOSPHONATE SYNTHASE"/>
    <property type="match status" value="1"/>
</dbReference>
<feature type="domain" description="HTH cro/C1-type" evidence="3">
    <location>
        <begin position="7"/>
        <end position="60"/>
    </location>
</feature>
<dbReference type="SUPFAM" id="SSF48452">
    <property type="entry name" value="TPR-like"/>
    <property type="match status" value="2"/>
</dbReference>
<keyword evidence="1" id="KW-0238">DNA-binding</keyword>
<dbReference type="PROSITE" id="PS50943">
    <property type="entry name" value="HTH_CROC1"/>
    <property type="match status" value="1"/>
</dbReference>
<dbReference type="PANTHER" id="PTHR46797">
    <property type="entry name" value="HTH-TYPE TRANSCRIPTIONAL REGULATOR"/>
    <property type="match status" value="1"/>
</dbReference>
<keyword evidence="5" id="KW-1185">Reference proteome</keyword>
<dbReference type="PROSITE" id="PS50005">
    <property type="entry name" value="TPR"/>
    <property type="match status" value="1"/>
</dbReference>
<dbReference type="CDD" id="cd00093">
    <property type="entry name" value="HTH_XRE"/>
    <property type="match status" value="1"/>
</dbReference>
<dbReference type="Pfam" id="PF13424">
    <property type="entry name" value="TPR_12"/>
    <property type="match status" value="1"/>
</dbReference>
<feature type="repeat" description="TPR" evidence="2">
    <location>
        <begin position="232"/>
        <end position="265"/>
    </location>
</feature>
<dbReference type="Gene3D" id="1.10.260.40">
    <property type="entry name" value="lambda repressor-like DNA-binding domains"/>
    <property type="match status" value="1"/>
</dbReference>
<dbReference type="SMART" id="SM00028">
    <property type="entry name" value="TPR"/>
    <property type="match status" value="4"/>
</dbReference>
<name>A0ABY4H763_9BACI</name>
<dbReference type="Pfam" id="PF13181">
    <property type="entry name" value="TPR_8"/>
    <property type="match status" value="1"/>
</dbReference>
<evidence type="ECO:0000313" key="4">
    <source>
        <dbReference type="EMBL" id="UOR10429.1"/>
    </source>
</evidence>
<dbReference type="Gene3D" id="1.25.40.10">
    <property type="entry name" value="Tetratricopeptide repeat domain"/>
    <property type="match status" value="1"/>
</dbReference>
<dbReference type="InterPro" id="IPR010982">
    <property type="entry name" value="Lambda_DNA-bd_dom_sf"/>
</dbReference>
<dbReference type="InterPro" id="IPR011990">
    <property type="entry name" value="TPR-like_helical_dom_sf"/>
</dbReference>
<keyword evidence="2" id="KW-0802">TPR repeat</keyword>
<dbReference type="InterPro" id="IPR019734">
    <property type="entry name" value="TPR_rpt"/>
</dbReference>
<dbReference type="EMBL" id="CP095075">
    <property type="protein sequence ID" value="UOR10429.1"/>
    <property type="molecule type" value="Genomic_DNA"/>
</dbReference>
<dbReference type="Pfam" id="PF01381">
    <property type="entry name" value="HTH_3"/>
    <property type="match status" value="1"/>
</dbReference>
<dbReference type="Proteomes" id="UP000830326">
    <property type="component" value="Chromosome"/>
</dbReference>
<dbReference type="SMART" id="SM00530">
    <property type="entry name" value="HTH_XRE"/>
    <property type="match status" value="1"/>
</dbReference>
<dbReference type="RefSeq" id="WP_245029534.1">
    <property type="nucleotide sequence ID" value="NZ_CP095075.1"/>
</dbReference>
<protein>
    <submittedName>
        <fullName evidence="4">Helix-turn-helix transcriptional regulator</fullName>
    </submittedName>
</protein>
<dbReference type="InterPro" id="IPR001387">
    <property type="entry name" value="Cro/C1-type_HTH"/>
</dbReference>
<evidence type="ECO:0000256" key="1">
    <source>
        <dbReference type="ARBA" id="ARBA00023125"/>
    </source>
</evidence>
<proteinExistence type="predicted"/>
<dbReference type="SUPFAM" id="SSF47413">
    <property type="entry name" value="lambda repressor-like DNA-binding domains"/>
    <property type="match status" value="1"/>
</dbReference>
<evidence type="ECO:0000256" key="2">
    <source>
        <dbReference type="PROSITE-ProRule" id="PRU00339"/>
    </source>
</evidence>
<gene>
    <name evidence="4" type="ORF">MUO15_12100</name>
</gene>
<evidence type="ECO:0000313" key="5">
    <source>
        <dbReference type="Proteomes" id="UP000830326"/>
    </source>
</evidence>
<dbReference type="InterPro" id="IPR050807">
    <property type="entry name" value="TransReg_Diox_bact_type"/>
</dbReference>